<keyword evidence="1 3" id="KW-0378">Hydrolase</keyword>
<dbReference type="PANTHER" id="PTHR48081:SF8">
    <property type="entry name" value="ALPHA_BETA HYDROLASE FOLD-3 DOMAIN-CONTAINING PROTEIN-RELATED"/>
    <property type="match status" value="1"/>
</dbReference>
<dbReference type="Pfam" id="PF07859">
    <property type="entry name" value="Abhydrolase_3"/>
    <property type="match status" value="1"/>
</dbReference>
<evidence type="ECO:0000313" key="3">
    <source>
        <dbReference type="EMBL" id="MFC4314612.1"/>
    </source>
</evidence>
<dbReference type="PANTHER" id="PTHR48081">
    <property type="entry name" value="AB HYDROLASE SUPERFAMILY PROTEIN C4A8.06C"/>
    <property type="match status" value="1"/>
</dbReference>
<comment type="caution">
    <text evidence="3">The sequence shown here is derived from an EMBL/GenBank/DDBJ whole genome shotgun (WGS) entry which is preliminary data.</text>
</comment>
<dbReference type="EMBL" id="JBHSDU010000015">
    <property type="protein sequence ID" value="MFC4314612.1"/>
    <property type="molecule type" value="Genomic_DNA"/>
</dbReference>
<dbReference type="InterPro" id="IPR029058">
    <property type="entry name" value="AB_hydrolase_fold"/>
</dbReference>
<accession>A0ABV8T5B4</accession>
<dbReference type="InterPro" id="IPR050300">
    <property type="entry name" value="GDXG_lipolytic_enzyme"/>
</dbReference>
<dbReference type="InterPro" id="IPR013094">
    <property type="entry name" value="AB_hydrolase_3"/>
</dbReference>
<reference evidence="4" key="1">
    <citation type="journal article" date="2019" name="Int. J. Syst. Evol. Microbiol.">
        <title>The Global Catalogue of Microorganisms (GCM) 10K type strain sequencing project: providing services to taxonomists for standard genome sequencing and annotation.</title>
        <authorList>
            <consortium name="The Broad Institute Genomics Platform"/>
            <consortium name="The Broad Institute Genome Sequencing Center for Infectious Disease"/>
            <person name="Wu L."/>
            <person name="Ma J."/>
        </authorList>
    </citation>
    <scope>NUCLEOTIDE SEQUENCE [LARGE SCALE GENOMIC DNA]</scope>
    <source>
        <strain evidence="4">CGMCC 1.10759</strain>
    </source>
</reference>
<gene>
    <name evidence="3" type="ORF">ACFPN2_36435</name>
</gene>
<keyword evidence="4" id="KW-1185">Reference proteome</keyword>
<organism evidence="3 4">
    <name type="scientific">Steroidobacter flavus</name>
    <dbReference type="NCBI Taxonomy" id="1842136"/>
    <lineage>
        <taxon>Bacteria</taxon>
        <taxon>Pseudomonadati</taxon>
        <taxon>Pseudomonadota</taxon>
        <taxon>Gammaproteobacteria</taxon>
        <taxon>Steroidobacterales</taxon>
        <taxon>Steroidobacteraceae</taxon>
        <taxon>Steroidobacter</taxon>
    </lineage>
</organism>
<dbReference type="GO" id="GO:0016787">
    <property type="term" value="F:hydrolase activity"/>
    <property type="evidence" value="ECO:0007669"/>
    <property type="project" value="UniProtKB-KW"/>
</dbReference>
<dbReference type="Gene3D" id="3.40.50.1820">
    <property type="entry name" value="alpha/beta hydrolase"/>
    <property type="match status" value="1"/>
</dbReference>
<evidence type="ECO:0000313" key="4">
    <source>
        <dbReference type="Proteomes" id="UP001595904"/>
    </source>
</evidence>
<dbReference type="RefSeq" id="WP_380605927.1">
    <property type="nucleotide sequence ID" value="NZ_JBHSDU010000015.1"/>
</dbReference>
<feature type="domain" description="Alpha/beta hydrolase fold-3" evidence="2">
    <location>
        <begin position="106"/>
        <end position="309"/>
    </location>
</feature>
<sequence>MSTPADFGQPGLPPMRGSMRGLMAVEIKQVRIGWRSRLRVKLLRTFFKPMVSRMSKASPERLVAMQTRAAAGLKNNYSGLPARYGVLGGVPGPMIGDLADRNRLAILYLHGGAFVFPASPNLQVELIGRLCKDLDAVGFMPDYRLIPQHPWPAALDDCEGAYRGLLNLGFAPERIVVIGESAGGNLVLCLLQRIRKAGLSMPACAVPISAVTDLARTHAPPARGFNAKREALIPTGFAYRMTQWYVHGQDASNPEISPLFADYAGFPPLHFLVGEEEFLLDDTLLAAERAREAGVETQLDVWPVLPHAFPVFESMFSEAPQARQDMVAFIRRHVSRRNDSSNVTPLRA</sequence>
<name>A0ABV8T5B4_9GAMM</name>
<dbReference type="SUPFAM" id="SSF53474">
    <property type="entry name" value="alpha/beta-Hydrolases"/>
    <property type="match status" value="1"/>
</dbReference>
<proteinExistence type="predicted"/>
<evidence type="ECO:0000259" key="2">
    <source>
        <dbReference type="Pfam" id="PF07859"/>
    </source>
</evidence>
<protein>
    <submittedName>
        <fullName evidence="3">Alpha/beta hydrolase</fullName>
    </submittedName>
</protein>
<evidence type="ECO:0000256" key="1">
    <source>
        <dbReference type="ARBA" id="ARBA00022801"/>
    </source>
</evidence>
<dbReference type="Proteomes" id="UP001595904">
    <property type="component" value="Unassembled WGS sequence"/>
</dbReference>